<sequence length="341" mass="38472">MLKYLFVALCICSFIFPVQAQDPQYSQFYAAPLYLNPAFAGSALAPRFTANYRYQWPALDANYMTYAASFDYYFSKVNSGVGLVVNHDRQGIGGLRSTDVGAQYSYRLQLSDNLFFQPGFQLSYVMRNINFFDLSFGDQFNPITGEFSNPTGERFDDGAMINYLDFSTGALVYTEQFWIGVSGHHLNRPNQSLIGNTSRLPIKATIHAGFKIPLDESSKRGLAQDVNAPERSITPAILYKMQGKFDQLDVGMYFTLEPVVFGLWYRGLPIKRYEVGLNNHDAAIFMVGYTHNNMSVGYSYDLTVSRLGVATGGSHEISFRYVFASPEERKKFAKKIPCPKF</sequence>
<keyword evidence="3" id="KW-1185">Reference proteome</keyword>
<name>A0A6C0GTV9_9BACT</name>
<dbReference type="KEGG" id="rhoz:GXP67_32215"/>
<dbReference type="RefSeq" id="WP_162446926.1">
    <property type="nucleotide sequence ID" value="NZ_CP048222.1"/>
</dbReference>
<dbReference type="NCBIfam" id="TIGR03519">
    <property type="entry name" value="T9SS_PorP_fam"/>
    <property type="match status" value="1"/>
</dbReference>
<evidence type="ECO:0000256" key="1">
    <source>
        <dbReference type="SAM" id="SignalP"/>
    </source>
</evidence>
<evidence type="ECO:0000313" key="3">
    <source>
        <dbReference type="Proteomes" id="UP000480178"/>
    </source>
</evidence>
<dbReference type="EMBL" id="CP048222">
    <property type="protein sequence ID" value="QHT70983.1"/>
    <property type="molecule type" value="Genomic_DNA"/>
</dbReference>
<feature type="chain" id="PRO_5025345934" evidence="1">
    <location>
        <begin position="21"/>
        <end position="341"/>
    </location>
</feature>
<feature type="signal peptide" evidence="1">
    <location>
        <begin position="1"/>
        <end position="20"/>
    </location>
</feature>
<keyword evidence="1" id="KW-0732">Signal</keyword>
<organism evidence="2 3">
    <name type="scientific">Rhodocytophaga rosea</name>
    <dbReference type="NCBI Taxonomy" id="2704465"/>
    <lineage>
        <taxon>Bacteria</taxon>
        <taxon>Pseudomonadati</taxon>
        <taxon>Bacteroidota</taxon>
        <taxon>Cytophagia</taxon>
        <taxon>Cytophagales</taxon>
        <taxon>Rhodocytophagaceae</taxon>
        <taxon>Rhodocytophaga</taxon>
    </lineage>
</organism>
<dbReference type="Proteomes" id="UP000480178">
    <property type="component" value="Chromosome"/>
</dbReference>
<evidence type="ECO:0000313" key="2">
    <source>
        <dbReference type="EMBL" id="QHT70983.1"/>
    </source>
</evidence>
<dbReference type="AlphaFoldDB" id="A0A6C0GTV9"/>
<dbReference type="InterPro" id="IPR019861">
    <property type="entry name" value="PorP/SprF_Bacteroidetes"/>
</dbReference>
<proteinExistence type="predicted"/>
<reference evidence="2 3" key="1">
    <citation type="submission" date="2020-01" db="EMBL/GenBank/DDBJ databases">
        <authorList>
            <person name="Kim M.K."/>
        </authorList>
    </citation>
    <scope>NUCLEOTIDE SEQUENCE [LARGE SCALE GENOMIC DNA]</scope>
    <source>
        <strain evidence="2 3">172606-1</strain>
    </source>
</reference>
<protein>
    <submittedName>
        <fullName evidence="2">Type IX secretion system membrane protein PorP/SprF</fullName>
    </submittedName>
</protein>
<dbReference type="Pfam" id="PF11751">
    <property type="entry name" value="PorP_SprF"/>
    <property type="match status" value="1"/>
</dbReference>
<accession>A0A6C0GTV9</accession>
<gene>
    <name evidence="2" type="ORF">GXP67_32215</name>
</gene>